<dbReference type="OrthoDB" id="4428523at2"/>
<dbReference type="EMBL" id="PDDX01000001">
    <property type="protein sequence ID" value="PHI30346.1"/>
    <property type="molecule type" value="Genomic_DNA"/>
</dbReference>
<dbReference type="Proteomes" id="UP000224974">
    <property type="component" value="Unassembled WGS sequence"/>
</dbReference>
<evidence type="ECO:0000313" key="2">
    <source>
        <dbReference type="EMBL" id="PHI30346.1"/>
    </source>
</evidence>
<evidence type="ECO:0000313" key="3">
    <source>
        <dbReference type="Proteomes" id="UP000224974"/>
    </source>
</evidence>
<sequence length="374" mass="44322">MSDERHSPYLDRGEHLLNKMNAKVPWQELVDLLEPYYPADKKGFRNFRVENMLRVYCLSKWLKLCYDVSEQLESRTLFRDFAGLTGSPVPSDNIINHFNNILYKHQDILRVVDQKTSVWDDFKLPDYLTAYPEPEQIFAQPTEKYARHLLPLASIDLKAVNPNWSGNIHIVNPIDIDLVENTSTFHNYYLRHRWIAFHLTDDSRYELMGDWRYFFLENEPSAELTKDLELWPTHRQDLEDQYTQMHADYQACKRRYQKEGDIVLDRRNYFFEEYPEDYPLNDGILEQFAGEVASSCSNWFSFEPFPYQSDMRNVGTEAKPCMQETNIRPLAEDGSPFHFIAQTYAHPFMDIAERSVILFFEPKNRIALLTFECS</sequence>
<reference evidence="3" key="1">
    <citation type="submission" date="2017-09" db="EMBL/GenBank/DDBJ databases">
        <title>FDA dAtabase for Regulatory Grade micrObial Sequences (FDA-ARGOS): Supporting development and validation of Infectious Disease Dx tests.</title>
        <authorList>
            <person name="Minogue T."/>
            <person name="Wolcott M."/>
            <person name="Wasieloski L."/>
            <person name="Aguilar W."/>
            <person name="Moore D."/>
            <person name="Tallon L."/>
            <person name="Sadzewicz L."/>
            <person name="Ott S."/>
            <person name="Zhao X."/>
            <person name="Nagaraj S."/>
            <person name="Vavikolanu K."/>
            <person name="Aluvathingal J."/>
            <person name="Nadendla S."/>
            <person name="Sichtig H."/>
        </authorList>
    </citation>
    <scope>NUCLEOTIDE SEQUENCE [LARGE SCALE GENOMIC DNA]</scope>
    <source>
        <strain evidence="3">FDAARGOS_387</strain>
    </source>
</reference>
<dbReference type="AlphaFoldDB" id="A0A2C6DGL4"/>
<feature type="domain" description="Transposase InsH N-terminal" evidence="1">
    <location>
        <begin position="13"/>
        <end position="99"/>
    </location>
</feature>
<proteinExistence type="predicted"/>
<protein>
    <recommendedName>
        <fullName evidence="1">Transposase InsH N-terminal domain-containing protein</fullName>
    </recommendedName>
</protein>
<name>A0A2C6DGL4_9GAMM</name>
<dbReference type="Pfam" id="PF05598">
    <property type="entry name" value="DUF772"/>
    <property type="match status" value="1"/>
</dbReference>
<gene>
    <name evidence="2" type="ORF">CRN84_13880</name>
</gene>
<comment type="caution">
    <text evidence="2">The sequence shown here is derived from an EMBL/GenBank/DDBJ whole genome shotgun (WGS) entry which is preliminary data.</text>
</comment>
<keyword evidence="3" id="KW-1185">Reference proteome</keyword>
<accession>A0A2C6DGL4</accession>
<dbReference type="STRING" id="1111728.GCA_000427805_04163"/>
<dbReference type="InterPro" id="IPR008490">
    <property type="entry name" value="Transposase_InsH_N"/>
</dbReference>
<evidence type="ECO:0000259" key="1">
    <source>
        <dbReference type="Pfam" id="PF05598"/>
    </source>
</evidence>
<organism evidence="2 3">
    <name type="scientific">Budvicia aquatica</name>
    <dbReference type="NCBI Taxonomy" id="82979"/>
    <lineage>
        <taxon>Bacteria</taxon>
        <taxon>Pseudomonadati</taxon>
        <taxon>Pseudomonadota</taxon>
        <taxon>Gammaproteobacteria</taxon>
        <taxon>Enterobacterales</taxon>
        <taxon>Budviciaceae</taxon>
        <taxon>Budvicia</taxon>
    </lineage>
</organism>
<dbReference type="RefSeq" id="WP_029093594.1">
    <property type="nucleotide sequence ID" value="NZ_PDDX01000001.1"/>
</dbReference>